<proteinExistence type="predicted"/>
<evidence type="ECO:0000256" key="2">
    <source>
        <dbReference type="SAM" id="SignalP"/>
    </source>
</evidence>
<keyword evidence="2" id="KW-0732">Signal</keyword>
<dbReference type="AlphaFoldDB" id="A0A9D1PUD7"/>
<feature type="signal peptide" evidence="2">
    <location>
        <begin position="1"/>
        <end position="27"/>
    </location>
</feature>
<dbReference type="EMBL" id="DXHV01000010">
    <property type="protein sequence ID" value="HIV99723.1"/>
    <property type="molecule type" value="Genomic_DNA"/>
</dbReference>
<reference evidence="3" key="1">
    <citation type="journal article" date="2021" name="PeerJ">
        <title>Extensive microbial diversity within the chicken gut microbiome revealed by metagenomics and culture.</title>
        <authorList>
            <person name="Gilroy R."/>
            <person name="Ravi A."/>
            <person name="Getino M."/>
            <person name="Pursley I."/>
            <person name="Horton D.L."/>
            <person name="Alikhan N.F."/>
            <person name="Baker D."/>
            <person name="Gharbi K."/>
            <person name="Hall N."/>
            <person name="Watson M."/>
            <person name="Adriaenssens E.M."/>
            <person name="Foster-Nyarko E."/>
            <person name="Jarju S."/>
            <person name="Secka A."/>
            <person name="Antonio M."/>
            <person name="Oren A."/>
            <person name="Chaudhuri R.R."/>
            <person name="La Ragione R."/>
            <person name="Hildebrand F."/>
            <person name="Pallen M.J."/>
        </authorList>
    </citation>
    <scope>NUCLEOTIDE SEQUENCE</scope>
    <source>
        <strain evidence="3">ChiHecec2B26-446</strain>
    </source>
</reference>
<evidence type="ECO:0000313" key="4">
    <source>
        <dbReference type="Proteomes" id="UP000886752"/>
    </source>
</evidence>
<name>A0A9D1PUD7_9BACT</name>
<accession>A0A9D1PUD7</accession>
<comment type="caution">
    <text evidence="3">The sequence shown here is derived from an EMBL/GenBank/DDBJ whole genome shotgun (WGS) entry which is preliminary data.</text>
</comment>
<reference evidence="3" key="2">
    <citation type="submission" date="2021-04" db="EMBL/GenBank/DDBJ databases">
        <authorList>
            <person name="Gilroy R."/>
        </authorList>
    </citation>
    <scope>NUCLEOTIDE SEQUENCE</scope>
    <source>
        <strain evidence="3">ChiHecec2B26-446</strain>
    </source>
</reference>
<organism evidence="3 4">
    <name type="scientific">Candidatus Desulfovibrio intestinipullorum</name>
    <dbReference type="NCBI Taxonomy" id="2838536"/>
    <lineage>
        <taxon>Bacteria</taxon>
        <taxon>Pseudomonadati</taxon>
        <taxon>Thermodesulfobacteriota</taxon>
        <taxon>Desulfovibrionia</taxon>
        <taxon>Desulfovibrionales</taxon>
        <taxon>Desulfovibrionaceae</taxon>
        <taxon>Desulfovibrio</taxon>
    </lineage>
</organism>
<feature type="region of interest" description="Disordered" evidence="1">
    <location>
        <begin position="46"/>
        <end position="102"/>
    </location>
</feature>
<sequence length="248" mass="26710">MRTVTSLSLAQLLVLGTLFLVPAQTMAAEAAPGSAELLVREIVETGSAQPGDGTDSADKAKDAAQTQTARPAGMTGQAQAQSRVPASPDKASPDKASPDKDGASLEEVIAESDRIKKFSPSVALVRRLASETELPAMQLSLGLVNFVGDVEPELPGEDAYAILPLRHDAVLEVYDLHYDGQELIRSGTPRLVREMGANEAYVFRVPYFGGVPTKAICVNSNDRRYCWHPGDRALRNGFLYWSRTKGIK</sequence>
<evidence type="ECO:0000256" key="1">
    <source>
        <dbReference type="SAM" id="MobiDB-lite"/>
    </source>
</evidence>
<evidence type="ECO:0000313" key="3">
    <source>
        <dbReference type="EMBL" id="HIV99723.1"/>
    </source>
</evidence>
<protein>
    <submittedName>
        <fullName evidence="3">Uncharacterized protein</fullName>
    </submittedName>
</protein>
<dbReference type="Proteomes" id="UP000886752">
    <property type="component" value="Unassembled WGS sequence"/>
</dbReference>
<feature type="chain" id="PRO_5038439213" evidence="2">
    <location>
        <begin position="28"/>
        <end position="248"/>
    </location>
</feature>
<gene>
    <name evidence="3" type="ORF">H9894_00805</name>
</gene>
<feature type="compositionally biased region" description="Basic and acidic residues" evidence="1">
    <location>
        <begin position="91"/>
        <end position="102"/>
    </location>
</feature>